<dbReference type="Gene3D" id="3.40.630.30">
    <property type="match status" value="1"/>
</dbReference>
<dbReference type="GO" id="GO:0030649">
    <property type="term" value="P:aminoglycoside antibiotic catabolic process"/>
    <property type="evidence" value="ECO:0007669"/>
    <property type="project" value="TreeGrafter"/>
</dbReference>
<keyword evidence="3" id="KW-1185">Reference proteome</keyword>
<accession>A0A0M2SZA8</accession>
<protein>
    <recommendedName>
        <fullName evidence="1">N-acetyltransferase domain-containing protein</fullName>
    </recommendedName>
</protein>
<dbReference type="InterPro" id="IPR051554">
    <property type="entry name" value="Acetyltransferase_Eis"/>
</dbReference>
<dbReference type="SUPFAM" id="SSF55729">
    <property type="entry name" value="Acyl-CoA N-acyltransferases (Nat)"/>
    <property type="match status" value="1"/>
</dbReference>
<dbReference type="EMBL" id="LAYY01000001">
    <property type="protein sequence ID" value="KKK39894.1"/>
    <property type="molecule type" value="Genomic_DNA"/>
</dbReference>
<dbReference type="RefSeq" id="WP_046521835.1">
    <property type="nucleotide sequence ID" value="NZ_LAYY01000001.1"/>
</dbReference>
<dbReference type="Proteomes" id="UP000034166">
    <property type="component" value="Unassembled WGS sequence"/>
</dbReference>
<dbReference type="Pfam" id="PF13527">
    <property type="entry name" value="Acetyltransf_9"/>
    <property type="match status" value="1"/>
</dbReference>
<name>A0A0M2SZA8_9BACI</name>
<dbReference type="PANTHER" id="PTHR37817">
    <property type="entry name" value="N-ACETYLTRANSFERASE EIS"/>
    <property type="match status" value="1"/>
</dbReference>
<sequence>MAEYRLLKQEDFTQAIDLADKTFRKEGHVSMGPAFPEVFSAALNQSYGAFINERLVSFIGLVPFVLHIGGAEVQAYSIGAVCTDPVFRRKGLANTLLQKVFEHANKSGASVLFVSGDLPIYIKQGCTFYGKMNQYKIGKGDLKSDYPCTVRELQPYDWFQIRSLNHERPVRYEQSIYEMAVLNESAGFASIFKMKHKVLVAEENQKVTAYLVFGVPYNEQEGAESRAIEWGGDPEALCRLIGETFRYGLNSLLLNVPTFETALNVQLASLKKEEQPYPGTIKILNLDLLLDQLCPFLKDKIDISKQDDLQYKLAHNQNSLVVGHQEMEELILKGTNRSFSNLDPIFPIPFPHPQGLNYV</sequence>
<evidence type="ECO:0000313" key="3">
    <source>
        <dbReference type="Proteomes" id="UP000034166"/>
    </source>
</evidence>
<gene>
    <name evidence="2" type="ORF">WQ57_01035</name>
</gene>
<comment type="caution">
    <text evidence="2">The sequence shown here is derived from an EMBL/GenBank/DDBJ whole genome shotgun (WGS) entry which is preliminary data.</text>
</comment>
<dbReference type="PATRIC" id="fig|1408103.3.peg.227"/>
<dbReference type="AlphaFoldDB" id="A0A0M2SZA8"/>
<dbReference type="PANTHER" id="PTHR37817:SF1">
    <property type="entry name" value="N-ACETYLTRANSFERASE EIS"/>
    <property type="match status" value="1"/>
</dbReference>
<proteinExistence type="predicted"/>
<organism evidence="2 3">
    <name type="scientific">Mesobacillus campisalis</name>
    <dbReference type="NCBI Taxonomy" id="1408103"/>
    <lineage>
        <taxon>Bacteria</taxon>
        <taxon>Bacillati</taxon>
        <taxon>Bacillota</taxon>
        <taxon>Bacilli</taxon>
        <taxon>Bacillales</taxon>
        <taxon>Bacillaceae</taxon>
        <taxon>Mesobacillus</taxon>
    </lineage>
</organism>
<dbReference type="InterPro" id="IPR016181">
    <property type="entry name" value="Acyl_CoA_acyltransferase"/>
</dbReference>
<dbReference type="InterPro" id="IPR000182">
    <property type="entry name" value="GNAT_dom"/>
</dbReference>
<dbReference type="GO" id="GO:0034069">
    <property type="term" value="F:aminoglycoside N-acetyltransferase activity"/>
    <property type="evidence" value="ECO:0007669"/>
    <property type="project" value="TreeGrafter"/>
</dbReference>
<dbReference type="PROSITE" id="PS51186">
    <property type="entry name" value="GNAT"/>
    <property type="match status" value="1"/>
</dbReference>
<feature type="domain" description="N-acetyltransferase" evidence="1">
    <location>
        <begin position="2"/>
        <end position="157"/>
    </location>
</feature>
<reference evidence="2 3" key="1">
    <citation type="submission" date="2015-04" db="EMBL/GenBank/DDBJ databases">
        <title>Taxonomic description and genome sequence of Bacillus campisalis sp. nov., a novel member of the genus Bacillus isolated from solar saltern.</title>
        <authorList>
            <person name="Mathan Kumar R."/>
            <person name="Kaur G."/>
            <person name="Kumar A."/>
            <person name="Singh N.K."/>
            <person name="Kaur N."/>
            <person name="Kumar N."/>
            <person name="Mayilraj S."/>
        </authorList>
    </citation>
    <scope>NUCLEOTIDE SEQUENCE [LARGE SCALE GENOMIC DNA]</scope>
    <source>
        <strain evidence="2 3">SA2-6</strain>
    </source>
</reference>
<dbReference type="CDD" id="cd04301">
    <property type="entry name" value="NAT_SF"/>
    <property type="match status" value="1"/>
</dbReference>
<dbReference type="OrthoDB" id="5291446at2"/>
<evidence type="ECO:0000313" key="2">
    <source>
        <dbReference type="EMBL" id="KKK39894.1"/>
    </source>
</evidence>
<evidence type="ECO:0000259" key="1">
    <source>
        <dbReference type="PROSITE" id="PS51186"/>
    </source>
</evidence>